<proteinExistence type="predicted"/>
<protein>
    <submittedName>
        <fullName evidence="1">Uncharacterized protein</fullName>
    </submittedName>
</protein>
<gene>
    <name evidence="1" type="ORF">LOY88_004512</name>
</gene>
<name>A0ACB8UTP8_9EURO</name>
<evidence type="ECO:0000313" key="1">
    <source>
        <dbReference type="EMBL" id="KAI2384667.1"/>
    </source>
</evidence>
<dbReference type="EMBL" id="JALBCA010000069">
    <property type="protein sequence ID" value="KAI2384667.1"/>
    <property type="molecule type" value="Genomic_DNA"/>
</dbReference>
<sequence length="344" mass="37799">MPLKDLLRKKDKVKNDDALHSSGPGLEPPQFTFIRSDTNTQEVISPPSLHDQPTTSASEAKSFGRLRRFSNASSNNESSRRSPLRDKAEKRLSHRLHLTRGRSASTSSVNLPANLPYVNNDGDEQEREAQWEKRATMLAQGVVRMTPSSPRSRSPSVGRLNDPEGDVNIQEAIRLHEAGDLAKSTEMFRRLADPNGQNNALSQVLYGLALRHGWGCDPNPEVAITYLSAAAANSASIEEDALKAGMKKGGAAKGELVLAIFELANCMRHGWGVGKDPFAARQYYEAAANLGDTDAMNEAAWCFLEGFGGKKDKYMAAKYYRLAEANGSKTLGNTWIWKEKYNSS</sequence>
<organism evidence="1">
    <name type="scientific">Ophidiomyces ophidiicola</name>
    <dbReference type="NCBI Taxonomy" id="1387563"/>
    <lineage>
        <taxon>Eukaryota</taxon>
        <taxon>Fungi</taxon>
        <taxon>Dikarya</taxon>
        <taxon>Ascomycota</taxon>
        <taxon>Pezizomycotina</taxon>
        <taxon>Eurotiomycetes</taxon>
        <taxon>Eurotiomycetidae</taxon>
        <taxon>Onygenales</taxon>
        <taxon>Onygenaceae</taxon>
        <taxon>Ophidiomyces</taxon>
    </lineage>
</organism>
<comment type="caution">
    <text evidence="1">The sequence shown here is derived from an EMBL/GenBank/DDBJ whole genome shotgun (WGS) entry which is preliminary data.</text>
</comment>
<reference evidence="1" key="1">
    <citation type="journal article" date="2022" name="bioRxiv">
        <title>Population genetic analysis of Ophidiomyces ophidiicola, the causative agent of snake fungal disease, indicates recent introductions to the USA.</title>
        <authorList>
            <person name="Ladner J.T."/>
            <person name="Palmer J.M."/>
            <person name="Ettinger C.L."/>
            <person name="Stajich J.E."/>
            <person name="Farrell T.M."/>
            <person name="Glorioso B.M."/>
            <person name="Lawson B."/>
            <person name="Price S.J."/>
            <person name="Stengle A.G."/>
            <person name="Grear D.A."/>
            <person name="Lorch J.M."/>
        </authorList>
    </citation>
    <scope>NUCLEOTIDE SEQUENCE</scope>
    <source>
        <strain evidence="1">NWHC 24266-5</strain>
    </source>
</reference>
<accession>A0ACB8UTP8</accession>